<evidence type="ECO:0000256" key="1">
    <source>
        <dbReference type="SAM" id="MobiDB-lite"/>
    </source>
</evidence>
<dbReference type="PANTHER" id="PTHR31303">
    <property type="entry name" value="CTP-DEPENDENT DIACYLGLYCEROL KINASE 1"/>
    <property type="match status" value="1"/>
</dbReference>
<sequence length="339" mass="35858">MSCSSALVSSSSGPTLAAAPMLQTLGAVLVILFCIVAQLEIFAVLSKQRWLPSKVSRKLTHIGCGGVMTTALVLFPTNYWPARLAVSLSLVLFMFAFAVVAHLPEEKVQALPDFVRARLDGFVHSMCRHGDRLELMRGTFYYAFAVATCVLLFWTAPVNVIIFSSLFVGDGVADPVGRLVTARLADWCKAAAAAEPSTKGGGAPPAEPSGLRHRGARPRSTDEKSTDEREGGEGKLLPLQYRVGYFGVKSFSGSLAFFGASLLAAFGWASLFDGAGHYGPAFPFAHFMKSAAISIGVATIAEAISPPHVDNLLVTYAAAAVSFCLAESGVAPYLLTTCA</sequence>
<dbReference type="GO" id="GO:0004143">
    <property type="term" value="F:ATP-dependent diacylglycerol kinase activity"/>
    <property type="evidence" value="ECO:0007669"/>
    <property type="project" value="InterPro"/>
</dbReference>
<feature type="transmembrane region" description="Helical" evidence="2">
    <location>
        <begin position="313"/>
        <end position="335"/>
    </location>
</feature>
<evidence type="ECO:0000313" key="3">
    <source>
        <dbReference type="EMBL" id="KAL1518667.1"/>
    </source>
</evidence>
<evidence type="ECO:0000256" key="2">
    <source>
        <dbReference type="SAM" id="Phobius"/>
    </source>
</evidence>
<feature type="compositionally biased region" description="Basic and acidic residues" evidence="1">
    <location>
        <begin position="219"/>
        <end position="232"/>
    </location>
</feature>
<keyword evidence="2" id="KW-1133">Transmembrane helix</keyword>
<accession>A0AB34JC18</accession>
<keyword evidence="2" id="KW-0812">Transmembrane</keyword>
<name>A0AB34JC18_PRYPA</name>
<reference evidence="3 4" key="1">
    <citation type="journal article" date="2024" name="Science">
        <title>Giant polyketide synthase enzymes in the biosynthesis of giant marine polyether toxins.</title>
        <authorList>
            <person name="Fallon T.R."/>
            <person name="Shende V.V."/>
            <person name="Wierzbicki I.H."/>
            <person name="Pendleton A.L."/>
            <person name="Watervoot N.F."/>
            <person name="Auber R.P."/>
            <person name="Gonzalez D.J."/>
            <person name="Wisecaver J.H."/>
            <person name="Moore B.S."/>
        </authorList>
    </citation>
    <scope>NUCLEOTIDE SEQUENCE [LARGE SCALE GENOMIC DNA]</scope>
    <source>
        <strain evidence="3 4">12B1</strain>
    </source>
</reference>
<dbReference type="InterPro" id="IPR037997">
    <property type="entry name" value="Dgk1-like"/>
</dbReference>
<dbReference type="PANTHER" id="PTHR31303:SF1">
    <property type="entry name" value="CTP-DEPENDENT DIACYLGLYCEROL KINASE 1"/>
    <property type="match status" value="1"/>
</dbReference>
<feature type="transmembrane region" description="Helical" evidence="2">
    <location>
        <begin position="251"/>
        <end position="272"/>
    </location>
</feature>
<organism evidence="3 4">
    <name type="scientific">Prymnesium parvum</name>
    <name type="common">Toxic golden alga</name>
    <dbReference type="NCBI Taxonomy" id="97485"/>
    <lineage>
        <taxon>Eukaryota</taxon>
        <taxon>Haptista</taxon>
        <taxon>Haptophyta</taxon>
        <taxon>Prymnesiophyceae</taxon>
        <taxon>Prymnesiales</taxon>
        <taxon>Prymnesiaceae</taxon>
        <taxon>Prymnesium</taxon>
    </lineage>
</organism>
<comment type="caution">
    <text evidence="3">The sequence shown here is derived from an EMBL/GenBank/DDBJ whole genome shotgun (WGS) entry which is preliminary data.</text>
</comment>
<protein>
    <recommendedName>
        <fullName evidence="5">Dolichol kinase</fullName>
    </recommendedName>
</protein>
<dbReference type="AlphaFoldDB" id="A0AB34JC18"/>
<proteinExistence type="predicted"/>
<dbReference type="Proteomes" id="UP001515480">
    <property type="component" value="Unassembled WGS sequence"/>
</dbReference>
<feature type="transmembrane region" description="Helical" evidence="2">
    <location>
        <begin position="82"/>
        <end position="103"/>
    </location>
</feature>
<gene>
    <name evidence="3" type="ORF">AB1Y20_002955</name>
</gene>
<evidence type="ECO:0000313" key="4">
    <source>
        <dbReference type="Proteomes" id="UP001515480"/>
    </source>
</evidence>
<keyword evidence="4" id="KW-1185">Reference proteome</keyword>
<keyword evidence="2" id="KW-0472">Membrane</keyword>
<feature type="region of interest" description="Disordered" evidence="1">
    <location>
        <begin position="195"/>
        <end position="232"/>
    </location>
</feature>
<evidence type="ECO:0008006" key="5">
    <source>
        <dbReference type="Google" id="ProtNLM"/>
    </source>
</evidence>
<feature type="transmembrane region" description="Helical" evidence="2">
    <location>
        <begin position="140"/>
        <end position="168"/>
    </location>
</feature>
<dbReference type="EMBL" id="JBGBPQ010000010">
    <property type="protein sequence ID" value="KAL1518667.1"/>
    <property type="molecule type" value="Genomic_DNA"/>
</dbReference>